<evidence type="ECO:0000313" key="3">
    <source>
        <dbReference type="Proteomes" id="UP000569329"/>
    </source>
</evidence>
<reference evidence="2 3" key="1">
    <citation type="submission" date="2020-07" db="EMBL/GenBank/DDBJ databases">
        <title>Sequencing the genomes of 1000 actinobacteria strains.</title>
        <authorList>
            <person name="Klenk H.-P."/>
        </authorList>
    </citation>
    <scope>NUCLEOTIDE SEQUENCE [LARGE SCALE GENOMIC DNA]</scope>
    <source>
        <strain evidence="2 3">DSM 45975</strain>
    </source>
</reference>
<evidence type="ECO:0000256" key="1">
    <source>
        <dbReference type="SAM" id="Phobius"/>
    </source>
</evidence>
<keyword evidence="1" id="KW-0812">Transmembrane</keyword>
<dbReference type="Proteomes" id="UP000569329">
    <property type="component" value="Unassembled WGS sequence"/>
</dbReference>
<proteinExistence type="predicted"/>
<sequence>MGTENRAHLDSAKLNDIGIPVFVLTNLSSVEYILSLVLNSAFLLLCTGFCYLVLVLLRIP</sequence>
<keyword evidence="1" id="KW-0472">Membrane</keyword>
<dbReference type="EMBL" id="JACGWZ010000001">
    <property type="protein sequence ID" value="MBA8823812.1"/>
    <property type="molecule type" value="Genomic_DNA"/>
</dbReference>
<comment type="caution">
    <text evidence="2">The sequence shown here is derived from an EMBL/GenBank/DDBJ whole genome shotgun (WGS) entry which is preliminary data.</text>
</comment>
<gene>
    <name evidence="2" type="ORF">FHX42_001141</name>
</gene>
<feature type="transmembrane region" description="Helical" evidence="1">
    <location>
        <begin position="32"/>
        <end position="57"/>
    </location>
</feature>
<keyword evidence="3" id="KW-1185">Reference proteome</keyword>
<dbReference type="AlphaFoldDB" id="A0A839DP95"/>
<accession>A0A839DP95</accession>
<protein>
    <submittedName>
        <fullName evidence="2">Uncharacterized protein</fullName>
    </submittedName>
</protein>
<name>A0A839DP95_9PSEU</name>
<keyword evidence="1" id="KW-1133">Transmembrane helix</keyword>
<evidence type="ECO:0000313" key="2">
    <source>
        <dbReference type="EMBL" id="MBA8823812.1"/>
    </source>
</evidence>
<organism evidence="2 3">
    <name type="scientific">Halosaccharopolyspora lacisalsi</name>
    <dbReference type="NCBI Taxonomy" id="1000566"/>
    <lineage>
        <taxon>Bacteria</taxon>
        <taxon>Bacillati</taxon>
        <taxon>Actinomycetota</taxon>
        <taxon>Actinomycetes</taxon>
        <taxon>Pseudonocardiales</taxon>
        <taxon>Pseudonocardiaceae</taxon>
        <taxon>Halosaccharopolyspora</taxon>
    </lineage>
</organism>